<gene>
    <name evidence="3" type="ORF">GCM10007898_18080</name>
</gene>
<dbReference type="InterPro" id="IPR025392">
    <property type="entry name" value="DUF4124"/>
</dbReference>
<accession>A0ABQ5XAF6</accession>
<feature type="coiled-coil region" evidence="1">
    <location>
        <begin position="93"/>
        <end position="141"/>
    </location>
</feature>
<protein>
    <recommendedName>
        <fullName evidence="2">DUF4124 domain-containing protein</fullName>
    </recommendedName>
</protein>
<evidence type="ECO:0000313" key="4">
    <source>
        <dbReference type="Proteomes" id="UP001156627"/>
    </source>
</evidence>
<evidence type="ECO:0000313" key="3">
    <source>
        <dbReference type="EMBL" id="GLQ88239.1"/>
    </source>
</evidence>
<sequence length="185" mass="20714">MISTATATDIYKCTAKNGVVSYADRPCPSQQATLLHKETEAEAAQAKQDRITMTLNGMIDSGHIDEARSFAAANGASAYFQQRILDNVRRDQIKRQQEIANDAEMRRANAAADQARHQQTMDEMQAKLVEADTAQEKFRKEHWSEIKQQHEGEALQMQSNVVFNPARNQWCSVGKDGSTVCKDKP</sequence>
<dbReference type="Pfam" id="PF13511">
    <property type="entry name" value="DUF4124"/>
    <property type="match status" value="1"/>
</dbReference>
<evidence type="ECO:0000259" key="2">
    <source>
        <dbReference type="Pfam" id="PF13511"/>
    </source>
</evidence>
<feature type="domain" description="DUF4124" evidence="2">
    <location>
        <begin position="3"/>
        <end position="33"/>
    </location>
</feature>
<keyword evidence="4" id="KW-1185">Reference proteome</keyword>
<evidence type="ECO:0000256" key="1">
    <source>
        <dbReference type="SAM" id="Coils"/>
    </source>
</evidence>
<dbReference type="Proteomes" id="UP001156627">
    <property type="component" value="Unassembled WGS sequence"/>
</dbReference>
<comment type="caution">
    <text evidence="3">The sequence shown here is derived from an EMBL/GenBank/DDBJ whole genome shotgun (WGS) entry which is preliminary data.</text>
</comment>
<dbReference type="EMBL" id="BSOA01000015">
    <property type="protein sequence ID" value="GLQ88239.1"/>
    <property type="molecule type" value="Genomic_DNA"/>
</dbReference>
<proteinExistence type="predicted"/>
<keyword evidence="1" id="KW-0175">Coiled coil</keyword>
<reference evidence="4" key="1">
    <citation type="journal article" date="2019" name="Int. J. Syst. Evol. Microbiol.">
        <title>The Global Catalogue of Microorganisms (GCM) 10K type strain sequencing project: providing services to taxonomists for standard genome sequencing and annotation.</title>
        <authorList>
            <consortium name="The Broad Institute Genomics Platform"/>
            <consortium name="The Broad Institute Genome Sequencing Center for Infectious Disease"/>
            <person name="Wu L."/>
            <person name="Ma J."/>
        </authorList>
    </citation>
    <scope>NUCLEOTIDE SEQUENCE [LARGE SCALE GENOMIC DNA]</scope>
    <source>
        <strain evidence="4">NBRC 111981</strain>
    </source>
</reference>
<name>A0ABQ5XAF6_9GAMM</name>
<organism evidence="3 4">
    <name type="scientific">Dyella flagellata</name>
    <dbReference type="NCBI Taxonomy" id="1867833"/>
    <lineage>
        <taxon>Bacteria</taxon>
        <taxon>Pseudomonadati</taxon>
        <taxon>Pseudomonadota</taxon>
        <taxon>Gammaproteobacteria</taxon>
        <taxon>Lysobacterales</taxon>
        <taxon>Rhodanobacteraceae</taxon>
        <taxon>Dyella</taxon>
    </lineage>
</organism>